<evidence type="ECO:0000256" key="1">
    <source>
        <dbReference type="SAM" id="Phobius"/>
    </source>
</evidence>
<keyword evidence="1" id="KW-0812">Transmembrane</keyword>
<proteinExistence type="predicted"/>
<dbReference type="EMBL" id="CP003221">
    <property type="protein sequence ID" value="EGJ50076.1"/>
    <property type="molecule type" value="Genomic_DNA"/>
</dbReference>
<protein>
    <recommendedName>
        <fullName evidence="4">DUF1648 domain-containing protein</fullName>
    </recommendedName>
</protein>
<evidence type="ECO:0000313" key="2">
    <source>
        <dbReference type="EMBL" id="EGJ50076.1"/>
    </source>
</evidence>
<dbReference type="RefSeq" id="WP_014259837.1">
    <property type="nucleotide sequence ID" value="NC_016629.1"/>
</dbReference>
<organism evidence="2 3">
    <name type="scientific">Desulfocurvibacter africanus subsp. africanus str. Walvis Bay</name>
    <dbReference type="NCBI Taxonomy" id="690850"/>
    <lineage>
        <taxon>Bacteria</taxon>
        <taxon>Pseudomonadati</taxon>
        <taxon>Thermodesulfobacteriota</taxon>
        <taxon>Desulfovibrionia</taxon>
        <taxon>Desulfovibrionales</taxon>
        <taxon>Desulfovibrionaceae</taxon>
        <taxon>Desulfocurvibacter</taxon>
    </lineage>
</organism>
<evidence type="ECO:0008006" key="4">
    <source>
        <dbReference type="Google" id="ProtNLM"/>
    </source>
</evidence>
<keyword evidence="1" id="KW-1133">Transmembrane helix</keyword>
<gene>
    <name evidence="2" type="ORF">Desaf_1740</name>
</gene>
<sequence precursor="true">MKTRGIALALLFVLILAALGQFFYFFGDLPSRVATRYDAYGQPELTLHKAAFAAFYLGIIVFFSVYGIVARYYAHKLPDRYLKIIPSHVHWLAPENRPATVAWVSGALVWVAVLTLALFAATFTLIMLSNTGQPVSSMSTTLGFLNTIYLTALFLLVMGFRKRFHLKQ</sequence>
<keyword evidence="1" id="KW-0472">Membrane</keyword>
<dbReference type="HOGENOM" id="CLU_131964_0_0_7"/>
<keyword evidence="3" id="KW-1185">Reference proteome</keyword>
<name>F3Z1W8_DESAF</name>
<accession>F3Z1W8</accession>
<reference evidence="2 3" key="1">
    <citation type="journal article" date="2011" name="J. Bacteriol.">
        <title>Genome sequence of the mercury-methylating and pleomorphic Desulfovibrio africanus Strain Walvis Bay.</title>
        <authorList>
            <person name="Brown S.D."/>
            <person name="Wall J.D."/>
            <person name="Kucken A.M."/>
            <person name="Gilmour C.C."/>
            <person name="Podar M."/>
            <person name="Brandt C.C."/>
            <person name="Teshima H."/>
            <person name="Detter J.C."/>
            <person name="Han C.S."/>
            <person name="Land M.L."/>
            <person name="Lucas S."/>
            <person name="Han J."/>
            <person name="Pennacchio L."/>
            <person name="Nolan M."/>
            <person name="Pitluck S."/>
            <person name="Woyke T."/>
            <person name="Goodwin L."/>
            <person name="Palumbo A.V."/>
            <person name="Elias D.A."/>
        </authorList>
    </citation>
    <scope>NUCLEOTIDE SEQUENCE [LARGE SCALE GENOMIC DNA]</scope>
    <source>
        <strain evidence="2 3">Walvis Bay</strain>
    </source>
</reference>
<feature type="transmembrane region" description="Helical" evidence="1">
    <location>
        <begin position="50"/>
        <end position="74"/>
    </location>
</feature>
<dbReference type="KEGG" id="daf:Desaf_1740"/>
<dbReference type="Proteomes" id="UP000007844">
    <property type="component" value="Chromosome"/>
</dbReference>
<evidence type="ECO:0000313" key="3">
    <source>
        <dbReference type="Proteomes" id="UP000007844"/>
    </source>
</evidence>
<dbReference type="eggNOG" id="COG4194">
    <property type="taxonomic scope" value="Bacteria"/>
</dbReference>
<feature type="transmembrane region" description="Helical" evidence="1">
    <location>
        <begin position="107"/>
        <end position="128"/>
    </location>
</feature>
<dbReference type="AlphaFoldDB" id="F3Z1W8"/>
<feature type="transmembrane region" description="Helical" evidence="1">
    <location>
        <begin position="140"/>
        <end position="160"/>
    </location>
</feature>